<evidence type="ECO:0000313" key="1">
    <source>
        <dbReference type="EMBL" id="EGU77186.1"/>
    </source>
</evidence>
<proteinExistence type="predicted"/>
<sequence length="28" mass="3088">MRLLLNIPNIYSSAKINALNSMAEHSEG</sequence>
<organism evidence="1">
    <name type="scientific">Fusarium oxysporum (strain Fo5176)</name>
    <name type="common">Fusarium vascular wilt</name>
    <dbReference type="NCBI Taxonomy" id="660025"/>
    <lineage>
        <taxon>Eukaryota</taxon>
        <taxon>Fungi</taxon>
        <taxon>Dikarya</taxon>
        <taxon>Ascomycota</taxon>
        <taxon>Pezizomycotina</taxon>
        <taxon>Sordariomycetes</taxon>
        <taxon>Hypocreomycetidae</taxon>
        <taxon>Hypocreales</taxon>
        <taxon>Nectriaceae</taxon>
        <taxon>Fusarium</taxon>
        <taxon>Fusarium oxysporum species complex</taxon>
    </lineage>
</organism>
<protein>
    <submittedName>
        <fullName evidence="1">Uncharacterized protein</fullName>
    </submittedName>
</protein>
<comment type="caution">
    <text evidence="1">The sequence shown here is derived from an EMBL/GenBank/DDBJ whole genome shotgun (WGS) entry which is preliminary data.</text>
</comment>
<reference evidence="1" key="1">
    <citation type="journal article" date="2012" name="Mol. Plant Microbe Interact.">
        <title>A highly conserved effector in Fusarium oxysporum is required for full virulence on Arabidopsis.</title>
        <authorList>
            <person name="Thatcher L.F."/>
            <person name="Gardiner D.M."/>
            <person name="Kazan K."/>
            <person name="Manners J."/>
        </authorList>
    </citation>
    <scope>NUCLEOTIDE SEQUENCE [LARGE SCALE GENOMIC DNA]</scope>
    <source>
        <strain evidence="1">Fo5176</strain>
    </source>
</reference>
<accession>F9G0W9</accession>
<name>F9G0W9_FUSOF</name>
<gene>
    <name evidence="1" type="ORF">FOXB_12301</name>
</gene>
<dbReference type="AlphaFoldDB" id="F9G0W9"/>
<dbReference type="EMBL" id="AFQF01003037">
    <property type="protein sequence ID" value="EGU77186.1"/>
    <property type="molecule type" value="Genomic_DNA"/>
</dbReference>